<dbReference type="InterPro" id="IPR027417">
    <property type="entry name" value="P-loop_NTPase"/>
</dbReference>
<dbReference type="FunFam" id="2.60.40.150:FF:000004">
    <property type="entry name" value="RNA helicase, activating signal cointegrator 1"/>
    <property type="match status" value="1"/>
</dbReference>
<evidence type="ECO:0000313" key="21">
    <source>
        <dbReference type="WBParaSite" id="SRAE_1000349700.1"/>
    </source>
</evidence>
<dbReference type="Gene3D" id="1.10.10.10">
    <property type="entry name" value="Winged helix-like DNA-binding domain superfamily/Winged helix DNA-binding domain"/>
    <property type="match status" value="2"/>
</dbReference>
<keyword evidence="5" id="KW-0747">Spliceosome</keyword>
<dbReference type="FunFam" id="1.10.150.20:FF:000013">
    <property type="entry name" value="U5 small nuclear ribonucleoprotein kDa helicase"/>
    <property type="match status" value="1"/>
</dbReference>
<keyword evidence="7" id="KW-0547">Nucleotide-binding</keyword>
<dbReference type="InterPro" id="IPR011545">
    <property type="entry name" value="DEAD/DEAH_box_helicase_dom"/>
</dbReference>
<evidence type="ECO:0000256" key="14">
    <source>
        <dbReference type="ARBA" id="ARBA00047984"/>
    </source>
</evidence>
<dbReference type="GO" id="GO:0003676">
    <property type="term" value="F:nucleic acid binding"/>
    <property type="evidence" value="ECO:0007669"/>
    <property type="project" value="InterPro"/>
</dbReference>
<dbReference type="PIRSF" id="PIRSF039073">
    <property type="entry name" value="BRR2"/>
    <property type="match status" value="1"/>
</dbReference>
<dbReference type="InterPro" id="IPR014001">
    <property type="entry name" value="Helicase_ATP-bd"/>
</dbReference>
<dbReference type="SMART" id="SM00487">
    <property type="entry name" value="DEXDc"/>
    <property type="match status" value="2"/>
</dbReference>
<evidence type="ECO:0000256" key="9">
    <source>
        <dbReference type="ARBA" id="ARBA00022806"/>
    </source>
</evidence>
<keyword evidence="9" id="KW-0347">Helicase</keyword>
<evidence type="ECO:0000259" key="18">
    <source>
        <dbReference type="PROSITE" id="PS51194"/>
    </source>
</evidence>
<keyword evidence="8" id="KW-0378">Hydrolase</keyword>
<evidence type="ECO:0000256" key="6">
    <source>
        <dbReference type="ARBA" id="ARBA00022737"/>
    </source>
</evidence>
<dbReference type="PROSITE" id="PS51194">
    <property type="entry name" value="HELICASE_CTER"/>
    <property type="match status" value="1"/>
</dbReference>
<accession>A0A090MXD5</accession>
<dbReference type="Pfam" id="PF00271">
    <property type="entry name" value="Helicase_C"/>
    <property type="match status" value="1"/>
</dbReference>
<dbReference type="FunFam" id="1.10.150.20:FF:000004">
    <property type="entry name" value="U5 small nuclear ribonucleoprotein helicase"/>
    <property type="match status" value="1"/>
</dbReference>
<evidence type="ECO:0000256" key="10">
    <source>
        <dbReference type="ARBA" id="ARBA00022840"/>
    </source>
</evidence>
<evidence type="ECO:0000256" key="7">
    <source>
        <dbReference type="ARBA" id="ARBA00022741"/>
    </source>
</evidence>
<comment type="function">
    <text evidence="15">Catalyzes the ATP-dependent unwinding of U4/U6 RNA duplices, an essential step in the assembly of a catalytically active spliceosome. Plays a role in pre-mRNA splicing.</text>
</comment>
<dbReference type="SUPFAM" id="SSF81296">
    <property type="entry name" value="E set domains"/>
    <property type="match status" value="1"/>
</dbReference>
<evidence type="ECO:0000256" key="13">
    <source>
        <dbReference type="ARBA" id="ARBA00034541"/>
    </source>
</evidence>
<evidence type="ECO:0000256" key="5">
    <source>
        <dbReference type="ARBA" id="ARBA00022728"/>
    </source>
</evidence>
<evidence type="ECO:0000259" key="17">
    <source>
        <dbReference type="PROSITE" id="PS51192"/>
    </source>
</evidence>
<dbReference type="GO" id="GO:0005524">
    <property type="term" value="F:ATP binding"/>
    <property type="evidence" value="ECO:0007669"/>
    <property type="project" value="UniProtKB-KW"/>
</dbReference>
<dbReference type="Pfam" id="PF18149">
    <property type="entry name" value="Helicase_PWI"/>
    <property type="match status" value="1"/>
</dbReference>
<dbReference type="PROSITE" id="PS51192">
    <property type="entry name" value="HELICASE_ATP_BIND_1"/>
    <property type="match status" value="2"/>
</dbReference>
<dbReference type="InterPro" id="IPR004179">
    <property type="entry name" value="Sec63-dom"/>
</dbReference>
<dbReference type="SMART" id="SM00973">
    <property type="entry name" value="Sec63"/>
    <property type="match status" value="2"/>
</dbReference>
<dbReference type="Pfam" id="PF02889">
    <property type="entry name" value="Sec63"/>
    <property type="match status" value="2"/>
</dbReference>
<dbReference type="InterPro" id="IPR048863">
    <property type="entry name" value="BRR2_plug"/>
</dbReference>
<evidence type="ECO:0000313" key="19">
    <source>
        <dbReference type="EMBL" id="CEF65244.1"/>
    </source>
</evidence>
<proteinExistence type="inferred from homology"/>
<dbReference type="PANTHER" id="PTHR47961">
    <property type="entry name" value="DNA POLYMERASE THETA, PUTATIVE (AFU_ORTHOLOGUE AFUA_1G05260)-RELATED"/>
    <property type="match status" value="1"/>
</dbReference>
<keyword evidence="20" id="KW-1185">Reference proteome</keyword>
<dbReference type="Gene3D" id="1.10.150.20">
    <property type="entry name" value="5' to 3' exonuclease, C-terminal subdomain"/>
    <property type="match status" value="2"/>
</dbReference>
<dbReference type="STRING" id="34506.A0A090MXD5"/>
<dbReference type="Gene3D" id="2.60.40.150">
    <property type="entry name" value="C2 domain"/>
    <property type="match status" value="2"/>
</dbReference>
<dbReference type="PANTHER" id="PTHR47961:SF4">
    <property type="entry name" value="ACTIVATING SIGNAL COINTEGRATOR 1 COMPLEX SUBUNIT 3"/>
    <property type="match status" value="1"/>
</dbReference>
<feature type="domain" description="Helicase C-terminal" evidence="18">
    <location>
        <begin position="684"/>
        <end position="901"/>
    </location>
</feature>
<keyword evidence="11" id="KW-0508">mRNA splicing</keyword>
<dbReference type="Gene3D" id="3.40.50.300">
    <property type="entry name" value="P-loop containing nucleotide triphosphate hydrolases"/>
    <property type="match status" value="4"/>
</dbReference>
<comment type="subcellular location">
    <subcellularLocation>
        <location evidence="1">Nucleus</location>
    </subcellularLocation>
</comment>
<dbReference type="SUPFAM" id="SSF52540">
    <property type="entry name" value="P-loop containing nucleoside triphosphate hydrolases"/>
    <property type="match status" value="3"/>
</dbReference>
<dbReference type="WormBase" id="SRAE_1000349700">
    <property type="protein sequence ID" value="SRP03285"/>
    <property type="gene ID" value="WBGene00260114"/>
</dbReference>
<evidence type="ECO:0000256" key="1">
    <source>
        <dbReference type="ARBA" id="ARBA00004123"/>
    </source>
</evidence>
<sequence length="2136" mass="243762">MADEYDLKKKYDYKANSNLVLQVNYDYTERRRKNDPTGEVMPLTAEQLASSRMGDKYIRTGVPEEKRNKETNKEKGESISKTINKHVSIADADLSGVYLPKSKESKTAYDSLITILYETLGDQPREILCGAADEVLRVLKSSKIHEKNKKKEIDDLLGTISDELMNKLNNLSKKINDFVMDDEDNKTKANDLDEREGVNVNFSDSEEEEDDYNAIENDSSGESEGGEEADVDKVLEGDSEVDLNKETKGQSLKAIDIDAYWIQRELEKFYSVKEVAQEKRKLTIDILRQSKDIREVESELVNLLDYECFDLIKKLRDNWKLILYCTLWKGAEKNEKEELEKEMKNDPELSIILDDIEGKLNDNTDNKTVKKNKEANDLEKSSLMMTRKMLDLDELTFAHGGHFMSNKKCILPDGSSRKVHKDYESVFVPAQKQKPLEKGEKLIKISELPKWSQQAFDGFKSLNRIQSKLMPTALKTDEGMLVCAPTGAGKTNVALMCILREVSKHMNSDGSIRLDEFKCVYIAPMRSLVQEMVGSFTKRLGSYGLIVGEMTGDSNMTKEQFMSTQIIVCTPEKYDVVTRKGGDRSYSSLVKLIIIDEIHLLHDDRGPVLEAIVMRTLRQMNVTNEDCRLVGLSATLPNYDDVAAFLRVEPKNVFFFDNSYRPVPLEQEYIGITAKKGLKKYQTQNEVLYEKVLESAGQNQVLIFVHSRKETARTAKALRDMFIEKNSLSKIIQDGSASSEILRSEGEQIKNPDLKDLLPYGFGVHHAGMNRIDRTTVEDLFGDKHLPILVSTATLAWGVNLPAHTVIIKGTQVYNPEKGCWTELSSMDVMQMMGRAGRPQYDTTGLGIMITNHTELQYYLSLLNQQLLVESQFISKLPELLNAEIVLGTICNVNDAVNWLGYSYLYIRMMKAPGTYGIDCDEFELDPLLNSRRADLIHTACMQLEKGHLIQYDKKSGIIKSTDLGRIASHYYCTYQTMQTYNQLLKPTCGDIDLFRIFSLSSEFKNINVREEEKLELQKLAELVPIPIKESLEDPTSKVNILLQTYISQLQLDGFAIIADMVYISQSATRLFRAMFEITCWRGWATLSQKILSCYKMVMQRQWQSLNPLHQFKRIPTELIRNIDKRNYSFERLYDLDYYQLGELVKQPKIGKSLYKYIRMVPKLNISTLIQPITRSSLRFEIIITADFNWDEKTHGKSQGFWIFIEDVNGEDILHYEYFLLKQKYCQDEHIVKMIIPVYDPMPPLCYVRVVSDQYIGSESLLPVSFKSLILPEKSHPPTELYDLQPQVIEALSNSQYEEILKRKGVKVFNPIQTQCFRPCYETNDNLFIGAPYGSGKGVLAELCLLRHFSQNPDYKAVYICPINALVKRVYNDWKLRIEKVLGIEVVLLTGDPTTDLKLLQKGNVIISNAEHWDSISRRWRQRKNIQAVRLFIVSDIHTIGSDGGPTLEVVCSRMRFMNSQLTGGNIRFVALSVPVFNSRDFGGWLGVSAQNTFNFALTSRPIPLETQIKSFNISHTPSRLDAMIRPVYSAIVNQAGNISGKPVIVFVPSRRQTNAIAMDLITAAHGDGKSTKFLHIPSDDEVFVGMLNKISDENLKETLGFGIGYLHEGTIEKDRNIVEKLFISGAIQVVIVSRNLCYEINITSYLVIIMDTVYYNGQYHTYEDYSMAELLYMIGLANQPERFSDARCVVMCQNSKKSYYAKFLNDMLPVESHLDHCLHDHFNAEIVTKTIENKQEAVDFITWTFLYRRLPKNPNYYNLKGTSNSHISDSLSDLVENTLNMLEQAKCITIKDDFYVSPLNLGMIAAYFYISFTTVEVFNLSIKEKTKIRGILEIISNSTEFSNIIIRYRETNVLKHLCDKLQNQLKSQKFNDPRVKTNLLLNAYLNRLSLSAELNKDINEIVPIATRLVHACVDVITSNAWLKPAIAAMELSQMLTQAVNPNDHYLKQLPHCTPELIERAKEMGINSIFDLLEMEDDDRNKLLQMDRSKLNDVAQFCNYYPSIEVSYDISEKSPIVGDTVSVDVLMERDNDIDGLAPPVVAPFYPVSRKDEGWWLVIGEPEANTILAVKRVTVHASSKVKLDFIAPTPGKHDLKLYFICDSYLGADQEFDFKIHSNSESLNGDEIEAKRCRLDSD</sequence>
<dbReference type="CDD" id="cd18795">
    <property type="entry name" value="SF2_C_Ski2"/>
    <property type="match status" value="1"/>
</dbReference>
<dbReference type="InterPro" id="IPR041094">
    <property type="entry name" value="Brr2_helicase_PWI"/>
</dbReference>
<dbReference type="FunFam" id="3.40.50.300:FF:003287">
    <property type="entry name" value="U5 small nuclear ribonucleoprotein 200 kDa helicase"/>
    <property type="match status" value="1"/>
</dbReference>
<keyword evidence="4" id="KW-0507">mRNA processing</keyword>
<dbReference type="CDD" id="cd18019">
    <property type="entry name" value="DEXHc_Brr2_1"/>
    <property type="match status" value="1"/>
</dbReference>
<gene>
    <name evidence="19 21 22" type="ORF">SRAE_1000349700</name>
</gene>
<feature type="compositionally biased region" description="Acidic residues" evidence="16">
    <location>
        <begin position="204"/>
        <end position="230"/>
    </location>
</feature>
<reference evidence="21" key="2">
    <citation type="submission" date="2020-12" db="UniProtKB">
        <authorList>
            <consortium name="WormBaseParasite"/>
        </authorList>
    </citation>
    <scope>IDENTIFICATION</scope>
</reference>
<dbReference type="Pfam" id="PF21188">
    <property type="entry name" value="BRR2_plug"/>
    <property type="match status" value="1"/>
</dbReference>
<dbReference type="FunFam" id="1.10.10.10:FF:000024">
    <property type="entry name" value="U5 small nuclear ribonucleoprotein helicase"/>
    <property type="match status" value="1"/>
</dbReference>
<dbReference type="OrthoDB" id="5575at2759"/>
<evidence type="ECO:0000256" key="11">
    <source>
        <dbReference type="ARBA" id="ARBA00023187"/>
    </source>
</evidence>
<feature type="domain" description="Helicase ATP-binding" evidence="17">
    <location>
        <begin position="1318"/>
        <end position="1494"/>
    </location>
</feature>
<evidence type="ECO:0000256" key="8">
    <source>
        <dbReference type="ARBA" id="ARBA00022801"/>
    </source>
</evidence>
<dbReference type="Pfam" id="PF23445">
    <property type="entry name" value="WHD_SNRNP200"/>
    <property type="match status" value="2"/>
</dbReference>
<dbReference type="GO" id="GO:0005682">
    <property type="term" value="C:U5 snRNP"/>
    <property type="evidence" value="ECO:0007669"/>
    <property type="project" value="UniProtKB-ARBA"/>
</dbReference>
<name>A0A090MXD5_STRRB</name>
<keyword evidence="12" id="KW-0539">Nucleus</keyword>
<evidence type="ECO:0000313" key="20">
    <source>
        <dbReference type="Proteomes" id="UP000035682"/>
    </source>
</evidence>
<keyword evidence="6" id="KW-0677">Repeat</keyword>
<dbReference type="InterPro" id="IPR035892">
    <property type="entry name" value="C2_domain_sf"/>
</dbReference>
<dbReference type="FunFam" id="3.40.50.300:FF:000368">
    <property type="entry name" value="U5 small nuclear ribonucleoprotein 200 kDa helicase"/>
    <property type="match status" value="1"/>
</dbReference>
<dbReference type="InterPro" id="IPR057842">
    <property type="entry name" value="WH_MER3"/>
</dbReference>
<dbReference type="FunFam" id="3.40.50.300:FF:000254">
    <property type="entry name" value="U5 small nuclear ribonucleoprotein helicase"/>
    <property type="match status" value="1"/>
</dbReference>
<evidence type="ECO:0000313" key="22">
    <source>
        <dbReference type="WormBase" id="SRAE_1000349700"/>
    </source>
</evidence>
<dbReference type="InterPro" id="IPR036388">
    <property type="entry name" value="WH-like_DNA-bd_sf"/>
</dbReference>
<feature type="region of interest" description="Disordered" evidence="16">
    <location>
        <begin position="186"/>
        <end position="230"/>
    </location>
</feature>
<evidence type="ECO:0000256" key="16">
    <source>
        <dbReference type="SAM" id="MobiDB-lite"/>
    </source>
</evidence>
<dbReference type="GO" id="GO:0003678">
    <property type="term" value="F:DNA helicase activity"/>
    <property type="evidence" value="ECO:0007669"/>
    <property type="project" value="TreeGrafter"/>
</dbReference>
<dbReference type="eggNOG" id="KOG0951">
    <property type="taxonomic scope" value="Eukaryota"/>
</dbReference>
<dbReference type="GeneID" id="36377609"/>
<dbReference type="SUPFAM" id="SSF46785">
    <property type="entry name" value="Winged helix' DNA-binding domain"/>
    <property type="match status" value="2"/>
</dbReference>
<dbReference type="InterPro" id="IPR014756">
    <property type="entry name" value="Ig_E-set"/>
</dbReference>
<dbReference type="FunFam" id="2.60.40.150:FF:000133">
    <property type="entry name" value="Pre-mRNA splicing helicase, putative"/>
    <property type="match status" value="1"/>
</dbReference>
<dbReference type="FunFam" id="1.10.10.10:FF:000012">
    <property type="entry name" value="U5 small nuclear ribonucleoprotein helicase"/>
    <property type="match status" value="1"/>
</dbReference>
<dbReference type="SUPFAM" id="SSF158702">
    <property type="entry name" value="Sec63 N-terminal domain-like"/>
    <property type="match status" value="2"/>
</dbReference>
<evidence type="ECO:0000256" key="15">
    <source>
        <dbReference type="ARBA" id="ARBA00054527"/>
    </source>
</evidence>
<evidence type="ECO:0000256" key="2">
    <source>
        <dbReference type="ARBA" id="ARBA00010140"/>
    </source>
</evidence>
<comment type="catalytic activity">
    <reaction evidence="14">
        <text>ATP + H2O = ADP + phosphate + H(+)</text>
        <dbReference type="Rhea" id="RHEA:13065"/>
        <dbReference type="ChEBI" id="CHEBI:15377"/>
        <dbReference type="ChEBI" id="CHEBI:15378"/>
        <dbReference type="ChEBI" id="CHEBI:30616"/>
        <dbReference type="ChEBI" id="CHEBI:43474"/>
        <dbReference type="ChEBI" id="CHEBI:456216"/>
        <dbReference type="EC" id="3.6.4.13"/>
    </reaction>
</comment>
<dbReference type="InterPro" id="IPR050474">
    <property type="entry name" value="Hel308_SKI2-like"/>
</dbReference>
<organism evidence="19">
    <name type="scientific">Strongyloides ratti</name>
    <name type="common">Parasitic roundworm</name>
    <dbReference type="NCBI Taxonomy" id="34506"/>
    <lineage>
        <taxon>Eukaryota</taxon>
        <taxon>Metazoa</taxon>
        <taxon>Ecdysozoa</taxon>
        <taxon>Nematoda</taxon>
        <taxon>Chromadorea</taxon>
        <taxon>Rhabditida</taxon>
        <taxon>Tylenchina</taxon>
        <taxon>Panagrolaimomorpha</taxon>
        <taxon>Strongyloidoidea</taxon>
        <taxon>Strongyloididae</taxon>
        <taxon>Strongyloides</taxon>
    </lineage>
</organism>
<dbReference type="SMART" id="SM00490">
    <property type="entry name" value="HELICc"/>
    <property type="match status" value="1"/>
</dbReference>
<dbReference type="GO" id="GO:0005681">
    <property type="term" value="C:spliceosomal complex"/>
    <property type="evidence" value="ECO:0007669"/>
    <property type="project" value="UniProtKB-KW"/>
</dbReference>
<dbReference type="EC" id="3.6.4.13" evidence="3"/>
<dbReference type="FunFam" id="1.10.3380.10:FF:000002">
    <property type="entry name" value="Activating signal cointegrator 1 complex subunit 3"/>
    <property type="match status" value="1"/>
</dbReference>
<dbReference type="CDD" id="cd18021">
    <property type="entry name" value="DEXHc_Brr2_2"/>
    <property type="match status" value="1"/>
</dbReference>
<dbReference type="RefSeq" id="XP_024504445.1">
    <property type="nucleotide sequence ID" value="XM_024650692.1"/>
</dbReference>
<comment type="similarity">
    <text evidence="2">Belongs to the helicase family. SKI2 subfamily.</text>
</comment>
<dbReference type="FunFam" id="1.10.3380.10:FF:000001">
    <property type="entry name" value="U5 small nuclear ribonucleoprotein helicase"/>
    <property type="match status" value="1"/>
</dbReference>
<reference evidence="19 20" key="1">
    <citation type="submission" date="2014-09" db="EMBL/GenBank/DDBJ databases">
        <authorList>
            <person name="Martin A.A."/>
        </authorList>
    </citation>
    <scope>NUCLEOTIDE SEQUENCE</scope>
    <source>
        <strain evidence="20">ED321</strain>
        <strain evidence="19">ED321 Heterogonic</strain>
    </source>
</reference>
<dbReference type="GO" id="GO:0003724">
    <property type="term" value="F:RNA helicase activity"/>
    <property type="evidence" value="ECO:0007669"/>
    <property type="project" value="UniProtKB-EC"/>
</dbReference>
<evidence type="ECO:0000256" key="3">
    <source>
        <dbReference type="ARBA" id="ARBA00012552"/>
    </source>
</evidence>
<dbReference type="Proteomes" id="UP000035682">
    <property type="component" value="Unplaced"/>
</dbReference>
<dbReference type="InterPro" id="IPR036390">
    <property type="entry name" value="WH_DNA-bd_sf"/>
</dbReference>
<dbReference type="GO" id="GO:0016787">
    <property type="term" value="F:hydrolase activity"/>
    <property type="evidence" value="ECO:0007669"/>
    <property type="project" value="UniProtKB-KW"/>
</dbReference>
<dbReference type="GO" id="GO:0000712">
    <property type="term" value="P:resolution of meiotic recombination intermediates"/>
    <property type="evidence" value="ECO:0007669"/>
    <property type="project" value="TreeGrafter"/>
</dbReference>
<evidence type="ECO:0000256" key="4">
    <source>
        <dbReference type="ARBA" id="ARBA00022664"/>
    </source>
</evidence>
<dbReference type="EMBL" id="LN609528">
    <property type="protein sequence ID" value="CEF65244.1"/>
    <property type="molecule type" value="Genomic_DNA"/>
</dbReference>
<dbReference type="Gene3D" id="1.10.3380.10">
    <property type="entry name" value="Sec63 N-terminal domain-like domain"/>
    <property type="match status" value="2"/>
</dbReference>
<dbReference type="GO" id="GO:0000393">
    <property type="term" value="P:spliceosomal conformational changes to generate catalytic conformation"/>
    <property type="evidence" value="ECO:0007669"/>
    <property type="project" value="UniProtKB-ARBA"/>
</dbReference>
<keyword evidence="10" id="KW-0067">ATP-binding</keyword>
<dbReference type="CTD" id="36377609"/>
<dbReference type="Pfam" id="PF00270">
    <property type="entry name" value="DEAD"/>
    <property type="match status" value="2"/>
</dbReference>
<feature type="domain" description="Helicase ATP-binding" evidence="17">
    <location>
        <begin position="471"/>
        <end position="654"/>
    </location>
</feature>
<feature type="compositionally biased region" description="Basic and acidic residues" evidence="16">
    <location>
        <begin position="186"/>
        <end position="197"/>
    </location>
</feature>
<protein>
    <recommendedName>
        <fullName evidence="13">U5 small nuclear ribonucleoprotein 200 kDa helicase</fullName>
        <ecNumber evidence="3">3.6.4.13</ecNumber>
    </recommendedName>
</protein>
<dbReference type="FunFam" id="3.40.50.300:FF:000062">
    <property type="entry name" value="U5 small nuclear ribonucleoprotein helicase"/>
    <property type="match status" value="1"/>
</dbReference>
<evidence type="ECO:0000256" key="12">
    <source>
        <dbReference type="ARBA" id="ARBA00023242"/>
    </source>
</evidence>
<dbReference type="InterPro" id="IPR001650">
    <property type="entry name" value="Helicase_C-like"/>
</dbReference>
<dbReference type="OMA" id="MNPKEFN"/>
<dbReference type="WBParaSite" id="SRAE_1000349700.1">
    <property type="protein sequence ID" value="SRAE_1000349700.1"/>
    <property type="gene ID" value="WBGene00260114"/>
</dbReference>